<evidence type="ECO:0000259" key="4">
    <source>
        <dbReference type="Pfam" id="PF01336"/>
    </source>
</evidence>
<evidence type="ECO:0000313" key="5">
    <source>
        <dbReference type="EMBL" id="KPJ16313.1"/>
    </source>
</evidence>
<dbReference type="InParanoid" id="A0A0N1PII7"/>
<dbReference type="InterPro" id="IPR012340">
    <property type="entry name" value="NA-bd_OB-fold"/>
</dbReference>
<feature type="compositionally biased region" description="Polar residues" evidence="3">
    <location>
        <begin position="1"/>
        <end position="10"/>
    </location>
</feature>
<evidence type="ECO:0000313" key="6">
    <source>
        <dbReference type="Proteomes" id="UP000053240"/>
    </source>
</evidence>
<dbReference type="Gene3D" id="3.30.930.10">
    <property type="entry name" value="Bira Bifunctional Protein, Domain 2"/>
    <property type="match status" value="1"/>
</dbReference>
<dbReference type="SUPFAM" id="SSF50249">
    <property type="entry name" value="Nucleic acid-binding proteins"/>
    <property type="match status" value="1"/>
</dbReference>
<dbReference type="InterPro" id="IPR004523">
    <property type="entry name" value="Asp-tRNA_synthase_2"/>
</dbReference>
<proteinExistence type="predicted"/>
<dbReference type="CDD" id="cd04320">
    <property type="entry name" value="AspRS_cyto_N"/>
    <property type="match status" value="1"/>
</dbReference>
<dbReference type="STRING" id="76193.A0A0N1PII7"/>
<reference evidence="5 6" key="1">
    <citation type="journal article" date="2015" name="Nat. Commun.">
        <title>Outbred genome sequencing and CRISPR/Cas9 gene editing in butterflies.</title>
        <authorList>
            <person name="Li X."/>
            <person name="Fan D."/>
            <person name="Zhang W."/>
            <person name="Liu G."/>
            <person name="Zhang L."/>
            <person name="Zhao L."/>
            <person name="Fang X."/>
            <person name="Chen L."/>
            <person name="Dong Y."/>
            <person name="Chen Y."/>
            <person name="Ding Y."/>
            <person name="Zhao R."/>
            <person name="Feng M."/>
            <person name="Zhu Y."/>
            <person name="Feng Y."/>
            <person name="Jiang X."/>
            <person name="Zhu D."/>
            <person name="Xiang H."/>
            <person name="Feng X."/>
            <person name="Li S."/>
            <person name="Wang J."/>
            <person name="Zhang G."/>
            <person name="Kronforst M.R."/>
            <person name="Wang W."/>
        </authorList>
    </citation>
    <scope>NUCLEOTIDE SEQUENCE [LARGE SCALE GENOMIC DNA]</scope>
    <source>
        <strain evidence="5">Ya'a_city_454_Pm</strain>
        <tissue evidence="5">Whole body</tissue>
    </source>
</reference>
<dbReference type="Proteomes" id="UP000053240">
    <property type="component" value="Unassembled WGS sequence"/>
</dbReference>
<evidence type="ECO:0000256" key="1">
    <source>
        <dbReference type="ARBA" id="ARBA00022490"/>
    </source>
</evidence>
<organism evidence="5 6">
    <name type="scientific">Papilio machaon</name>
    <name type="common">Old World swallowtail butterfly</name>
    <dbReference type="NCBI Taxonomy" id="76193"/>
    <lineage>
        <taxon>Eukaryota</taxon>
        <taxon>Metazoa</taxon>
        <taxon>Ecdysozoa</taxon>
        <taxon>Arthropoda</taxon>
        <taxon>Hexapoda</taxon>
        <taxon>Insecta</taxon>
        <taxon>Pterygota</taxon>
        <taxon>Neoptera</taxon>
        <taxon>Endopterygota</taxon>
        <taxon>Lepidoptera</taxon>
        <taxon>Glossata</taxon>
        <taxon>Ditrysia</taxon>
        <taxon>Papilionoidea</taxon>
        <taxon>Papilionidae</taxon>
        <taxon>Papilioninae</taxon>
        <taxon>Papilio</taxon>
    </lineage>
</organism>
<feature type="domain" description="OB" evidence="4">
    <location>
        <begin position="91"/>
        <end position="175"/>
    </location>
</feature>
<dbReference type="PANTHER" id="PTHR43450:SF1">
    <property type="entry name" value="ASPARTATE--TRNA LIGASE, CYTOPLASMIC"/>
    <property type="match status" value="1"/>
</dbReference>
<dbReference type="InterPro" id="IPR045864">
    <property type="entry name" value="aa-tRNA-synth_II/BPL/LPL"/>
</dbReference>
<protein>
    <recommendedName>
        <fullName evidence="2">Aspartyl-tRNA synthetase</fullName>
    </recommendedName>
</protein>
<accession>A0A0N1PII7</accession>
<gene>
    <name evidence="5" type="ORF">RR48_02724</name>
</gene>
<dbReference type="Pfam" id="PF01336">
    <property type="entry name" value="tRNA_anti-codon"/>
    <property type="match status" value="1"/>
</dbReference>
<dbReference type="PANTHER" id="PTHR43450">
    <property type="entry name" value="ASPARTYL-TRNA SYNTHETASE"/>
    <property type="match status" value="1"/>
</dbReference>
<keyword evidence="5" id="KW-0436">Ligase</keyword>
<dbReference type="Gene3D" id="2.40.50.140">
    <property type="entry name" value="Nucleic acid-binding proteins"/>
    <property type="match status" value="1"/>
</dbReference>
<feature type="region of interest" description="Disordered" evidence="3">
    <location>
        <begin position="1"/>
        <end position="56"/>
    </location>
</feature>
<dbReference type="GO" id="GO:0005524">
    <property type="term" value="F:ATP binding"/>
    <property type="evidence" value="ECO:0007669"/>
    <property type="project" value="InterPro"/>
</dbReference>
<dbReference type="InterPro" id="IPR004365">
    <property type="entry name" value="NA-bd_OB_tRNA"/>
</dbReference>
<name>A0A0N1PII7_PAPMA</name>
<dbReference type="AlphaFoldDB" id="A0A0N1PII7"/>
<dbReference type="GO" id="GO:0006422">
    <property type="term" value="P:aspartyl-tRNA aminoacylation"/>
    <property type="evidence" value="ECO:0007669"/>
    <property type="project" value="InterPro"/>
</dbReference>
<sequence>MVVSEETQPTVEGDAAISKKAAKKAAKAAEKQQKKTEHKAASGQQPTEAPESDCSEGRYGVRKLIQSSGEHRDRVYSDVVDLGVALDGQDVWVRARLHTSRAKGKQCFAVLRQNSSTVQMLVSVSEERNVSKQMVKFVGSITKESIVDVKGLVVKTSSPVESCSVRDVELVAEEVWQVSAARAQLPLQIEDASRPEKNDDPEALKIRVNQDTRLDNRILDLRTPANQAIFRVEAGVCRLFRDILTRKEQYPEPDSPTTMTHRPAWRVCLKSARHVTASVKPHTGDEYDFLIDTEQGPVRMLAPDW</sequence>
<keyword evidence="1" id="KW-0963">Cytoplasm</keyword>
<dbReference type="GO" id="GO:0004815">
    <property type="term" value="F:aspartate-tRNA ligase activity"/>
    <property type="evidence" value="ECO:0007669"/>
    <property type="project" value="InterPro"/>
</dbReference>
<evidence type="ECO:0000256" key="3">
    <source>
        <dbReference type="SAM" id="MobiDB-lite"/>
    </source>
</evidence>
<dbReference type="GO" id="GO:0003723">
    <property type="term" value="F:RNA binding"/>
    <property type="evidence" value="ECO:0007669"/>
    <property type="project" value="TreeGrafter"/>
</dbReference>
<keyword evidence="5" id="KW-0030">Aminoacyl-tRNA synthetase</keyword>
<feature type="compositionally biased region" description="Basic and acidic residues" evidence="3">
    <location>
        <begin position="27"/>
        <end position="40"/>
    </location>
</feature>
<dbReference type="GO" id="GO:0017101">
    <property type="term" value="C:aminoacyl-tRNA synthetase multienzyme complex"/>
    <property type="evidence" value="ECO:0007669"/>
    <property type="project" value="TreeGrafter"/>
</dbReference>
<dbReference type="EMBL" id="KQ460280">
    <property type="protein sequence ID" value="KPJ16313.1"/>
    <property type="molecule type" value="Genomic_DNA"/>
</dbReference>
<dbReference type="GO" id="GO:0005829">
    <property type="term" value="C:cytosol"/>
    <property type="evidence" value="ECO:0007669"/>
    <property type="project" value="TreeGrafter"/>
</dbReference>
<keyword evidence="6" id="KW-1185">Reference proteome</keyword>
<evidence type="ECO:0000256" key="2">
    <source>
        <dbReference type="ARBA" id="ARBA00033155"/>
    </source>
</evidence>